<evidence type="ECO:0000313" key="3">
    <source>
        <dbReference type="Proteomes" id="UP000054988"/>
    </source>
</evidence>
<dbReference type="Gene3D" id="3.80.10.10">
    <property type="entry name" value="Ribonuclease Inhibitor"/>
    <property type="match status" value="2"/>
</dbReference>
<dbReference type="InterPro" id="IPR036047">
    <property type="entry name" value="F-box-like_dom_sf"/>
</dbReference>
<dbReference type="SUPFAM" id="SSF52047">
    <property type="entry name" value="RNI-like"/>
    <property type="match status" value="1"/>
</dbReference>
<reference evidence="2 3" key="1">
    <citation type="submission" date="2015-12" db="EMBL/GenBank/DDBJ databases">
        <title>Draft genome sequence of Moniliophthora roreri, the causal agent of frosty pod rot of cacao.</title>
        <authorList>
            <person name="Aime M.C."/>
            <person name="Diaz-Valderrama J.R."/>
            <person name="Kijpornyongpan T."/>
            <person name="Phillips-Mora W."/>
        </authorList>
    </citation>
    <scope>NUCLEOTIDE SEQUENCE [LARGE SCALE GENOMIC DNA]</scope>
    <source>
        <strain evidence="2 3">MCA 2952</strain>
    </source>
</reference>
<comment type="caution">
    <text evidence="2">The sequence shown here is derived from an EMBL/GenBank/DDBJ whole genome shotgun (WGS) entry which is preliminary data.</text>
</comment>
<gene>
    <name evidence="2" type="ORF">WG66_15454</name>
</gene>
<dbReference type="InterPro" id="IPR032675">
    <property type="entry name" value="LRR_dom_sf"/>
</dbReference>
<dbReference type="Pfam" id="PF12937">
    <property type="entry name" value="F-box-like"/>
    <property type="match status" value="1"/>
</dbReference>
<organism evidence="2 3">
    <name type="scientific">Moniliophthora roreri</name>
    <name type="common">Frosty pod rot fungus</name>
    <name type="synonym">Monilia roreri</name>
    <dbReference type="NCBI Taxonomy" id="221103"/>
    <lineage>
        <taxon>Eukaryota</taxon>
        <taxon>Fungi</taxon>
        <taxon>Dikarya</taxon>
        <taxon>Basidiomycota</taxon>
        <taxon>Agaricomycotina</taxon>
        <taxon>Agaricomycetes</taxon>
        <taxon>Agaricomycetidae</taxon>
        <taxon>Agaricales</taxon>
        <taxon>Marasmiineae</taxon>
        <taxon>Marasmiaceae</taxon>
        <taxon>Moniliophthora</taxon>
    </lineage>
</organism>
<dbReference type="SUPFAM" id="SSF81383">
    <property type="entry name" value="F-box domain"/>
    <property type="match status" value="1"/>
</dbReference>
<sequence>MSPNTSQRKSQIVLSFRPSLIQSFADPPNDGTEVDEMTEMMFRQTLWSVELSVDPSQMYERLPNELWMAIFDRLSLPRDLLHCLLTCKRFYSIAWPCLHRTVFITTSAAGALRRTLDSLSNLPENTPLRHVAKGMVVGHLQGYLKLKRLMDPYYGIESIIQKSFVESLTNLTFVGATLPSTIVPALAKLANLQRLYLYSSYIHYKVDQDTDSEDESEGVGYIEEAKSHLPVLRQLKEFRLWRHDWYGITSETDYKYTLKELLHVCKRMHALCIDWNTVVAPTLNRAVQRSTLPWRYLCLRMPPLDMQIINFRMSGEPLLQLLPWLDHLEELRIVGNCFGLEHMDQELGVVRVSQLRTYSGPFELFATFAEVPALERINFTFTKDPRPHHNTLGKIYTVFSRLLLPRLEALSFYVDKWDGELLSFLVSKFPKLKELRIAYADGVVTEDELSLLASVYLVSLPQLRVFHLYHLAQPTDMKLSAPTQGGRRRRHNMSQQENTRHLLHAYLQGKLSIAVVEPKRRKSLPDTSDVNGCVDEGKASRWGMDILEDASGIAIGR</sequence>
<dbReference type="AlphaFoldDB" id="A0A0W0F6N3"/>
<dbReference type="SMART" id="SM00256">
    <property type="entry name" value="FBOX"/>
    <property type="match status" value="1"/>
</dbReference>
<evidence type="ECO:0000259" key="1">
    <source>
        <dbReference type="SMART" id="SM00256"/>
    </source>
</evidence>
<protein>
    <recommendedName>
        <fullName evidence="1">F-box domain-containing protein</fullName>
    </recommendedName>
</protein>
<feature type="domain" description="F-box" evidence="1">
    <location>
        <begin position="62"/>
        <end position="102"/>
    </location>
</feature>
<dbReference type="Proteomes" id="UP000054988">
    <property type="component" value="Unassembled WGS sequence"/>
</dbReference>
<name>A0A0W0F6N3_MONRR</name>
<dbReference type="EMBL" id="LATX01002273">
    <property type="protein sequence ID" value="KTB31973.1"/>
    <property type="molecule type" value="Genomic_DNA"/>
</dbReference>
<accession>A0A0W0F6N3</accession>
<proteinExistence type="predicted"/>
<evidence type="ECO:0000313" key="2">
    <source>
        <dbReference type="EMBL" id="KTB31973.1"/>
    </source>
</evidence>
<dbReference type="InterPro" id="IPR001810">
    <property type="entry name" value="F-box_dom"/>
</dbReference>